<dbReference type="AlphaFoldDB" id="A0A7X1NJ89"/>
<gene>
    <name evidence="1" type="ORF">GCT13_41020</name>
</gene>
<dbReference type="EMBL" id="WHNP01000086">
    <property type="protein sequence ID" value="MPW22997.1"/>
    <property type="molecule type" value="Genomic_DNA"/>
</dbReference>
<keyword evidence="2" id="KW-1185">Reference proteome</keyword>
<dbReference type="RefSeq" id="WP_152767564.1">
    <property type="nucleotide sequence ID" value="NZ_WHNP01000086.1"/>
</dbReference>
<protein>
    <submittedName>
        <fullName evidence="1">Uncharacterized protein</fullName>
    </submittedName>
</protein>
<organism evidence="1 2">
    <name type="scientific">Paraburkholderia franconis</name>
    <dbReference type="NCBI Taxonomy" id="2654983"/>
    <lineage>
        <taxon>Bacteria</taxon>
        <taxon>Pseudomonadati</taxon>
        <taxon>Pseudomonadota</taxon>
        <taxon>Betaproteobacteria</taxon>
        <taxon>Burkholderiales</taxon>
        <taxon>Burkholderiaceae</taxon>
        <taxon>Paraburkholderia</taxon>
    </lineage>
</organism>
<comment type="caution">
    <text evidence="1">The sequence shown here is derived from an EMBL/GenBank/DDBJ whole genome shotgun (WGS) entry which is preliminary data.</text>
</comment>
<sequence>MWDSIQYDGFEINVMPILINHAFGTPVGPNGRFRFSGYVCRPGVDLRHGYLTRAFQSLEFDLYESEAQAREAGYEMGRSIVDGRHPTISVDDLQRA</sequence>
<evidence type="ECO:0000313" key="2">
    <source>
        <dbReference type="Proteomes" id="UP000484381"/>
    </source>
</evidence>
<dbReference type="Proteomes" id="UP000484381">
    <property type="component" value="Unassembled WGS sequence"/>
</dbReference>
<accession>A0A7X1NJ89</accession>
<evidence type="ECO:0000313" key="1">
    <source>
        <dbReference type="EMBL" id="MPW22997.1"/>
    </source>
</evidence>
<reference evidence="1 2" key="1">
    <citation type="submission" date="2019-10" db="EMBL/GenBank/DDBJ databases">
        <title>Paraburkholderia sp. isolated from nodules of Mimosa pudica from Brazilian Atlantic Forest soils.</title>
        <authorList>
            <person name="Paulitsch F."/>
            <person name="Hungria M."/>
            <person name="Dall'Agnol R."/>
        </authorList>
    </citation>
    <scope>NUCLEOTIDE SEQUENCE [LARGE SCALE GENOMIC DNA]</scope>
    <source>
        <strain evidence="1 2">CNPSo 3157</strain>
    </source>
</reference>
<proteinExistence type="predicted"/>
<name>A0A7X1NJ89_9BURK</name>